<reference evidence="6" key="1">
    <citation type="submission" date="2021-10" db="EMBL/GenBank/DDBJ databases">
        <authorList>
            <person name="Piombo E."/>
        </authorList>
    </citation>
    <scope>NUCLEOTIDE SEQUENCE</scope>
</reference>
<feature type="domain" description="Zn(2)-C6 fungal-type" evidence="5">
    <location>
        <begin position="47"/>
        <end position="77"/>
    </location>
</feature>
<dbReference type="InterPro" id="IPR036864">
    <property type="entry name" value="Zn2-C6_fun-type_DNA-bd_sf"/>
</dbReference>
<evidence type="ECO:0000313" key="6">
    <source>
        <dbReference type="EMBL" id="CAG9983730.1"/>
    </source>
</evidence>
<feature type="compositionally biased region" description="Low complexity" evidence="4">
    <location>
        <begin position="116"/>
        <end position="126"/>
    </location>
</feature>
<dbReference type="Pfam" id="PF00172">
    <property type="entry name" value="Zn_clus"/>
    <property type="match status" value="1"/>
</dbReference>
<dbReference type="CDD" id="cd12148">
    <property type="entry name" value="fungal_TF_MHR"/>
    <property type="match status" value="1"/>
</dbReference>
<dbReference type="Gene3D" id="4.10.240.10">
    <property type="entry name" value="Zn(2)-C6 fungal-type DNA-binding domain"/>
    <property type="match status" value="1"/>
</dbReference>
<dbReference type="AlphaFoldDB" id="A0A9N9Y345"/>
<evidence type="ECO:0000256" key="1">
    <source>
        <dbReference type="ARBA" id="ARBA00004123"/>
    </source>
</evidence>
<evidence type="ECO:0000313" key="7">
    <source>
        <dbReference type="Proteomes" id="UP000754883"/>
    </source>
</evidence>
<sequence length="725" mass="81629">SRSRHLWIACSVTASSSRSKSHQARDNQVPQMSTSTSVSGRSPRILSCVLCQKRKIKCDKRTPCTNCEKAQGGITCVPSTPAPPRKRRRMNEVLLERLAKCEALLKQYESAPPANGSGTSTSQSTTPYDHTTGNTDASQSSSDSEEESFDVKLSKLSAASKPIGSFVDEGGNAKYVDSFPWATIQGQLKSIRQILEDEEGSPSEADSSMPPQLEKNLLDDITLIDLETVTPSPAQIFWLWNIFLERVNPLTKLIHVPSMQQFVVEASGRHSSVPMNSQALLFSIYLISTVTLTESESLEMLHMTRDDALHKFTLGTKAALYRAKFLETFDTTILKALVLFLESRHGRTSRHTTWILSGVMVRMALKLGLHRDGSSLDITPFEAEMRRRLWWRIMISETKYSLASGYGEPLKIRECDTQLPHNVNDADLYPSFMEPVQSREAPTEMALCLLLYHFCQFAIETRITDLHTLSHGFGAERSQARDHALTTYKDMVQNLNAQLLASNYIDPSVSGVHLMADKFRCCIIGDLMAIMVPMHDLPEWGTEIFSAEDNLFRICLTHFEHHFDMYEQIKDTNFLWFPKVQFESDAILYIASQLQNRAQGSLVDRSWKLLECAYRWHTELWDMSVKDNVTLGLAILRAWRQRERTIGTSGLCSDVPSIIPKLHAVVPQTNPSPIPPVSTLPQPPHTLPSSSQAAYLDTAWIVDQLSSYQLEGSAFDLDQLQWHQN</sequence>
<dbReference type="InterPro" id="IPR050613">
    <property type="entry name" value="Sec_Metabolite_Reg"/>
</dbReference>
<organism evidence="6 7">
    <name type="scientific">Clonostachys byssicola</name>
    <dbReference type="NCBI Taxonomy" id="160290"/>
    <lineage>
        <taxon>Eukaryota</taxon>
        <taxon>Fungi</taxon>
        <taxon>Dikarya</taxon>
        <taxon>Ascomycota</taxon>
        <taxon>Pezizomycotina</taxon>
        <taxon>Sordariomycetes</taxon>
        <taxon>Hypocreomycetidae</taxon>
        <taxon>Hypocreales</taxon>
        <taxon>Bionectriaceae</taxon>
        <taxon>Clonostachys</taxon>
    </lineage>
</organism>
<evidence type="ECO:0000259" key="5">
    <source>
        <dbReference type="PROSITE" id="PS50048"/>
    </source>
</evidence>
<feature type="region of interest" description="Disordered" evidence="4">
    <location>
        <begin position="18"/>
        <end position="39"/>
    </location>
</feature>
<feature type="compositionally biased region" description="Polar residues" evidence="4">
    <location>
        <begin position="26"/>
        <end position="39"/>
    </location>
</feature>
<dbReference type="InterPro" id="IPR007219">
    <property type="entry name" value="XnlR_reg_dom"/>
</dbReference>
<dbReference type="EMBL" id="CABFNO020001372">
    <property type="protein sequence ID" value="CAG9983730.1"/>
    <property type="molecule type" value="Genomic_DNA"/>
</dbReference>
<feature type="region of interest" description="Disordered" evidence="4">
    <location>
        <begin position="110"/>
        <end position="149"/>
    </location>
</feature>
<comment type="caution">
    <text evidence="6">The sequence shown here is derived from an EMBL/GenBank/DDBJ whole genome shotgun (WGS) entry which is preliminary data.</text>
</comment>
<dbReference type="GO" id="GO:0000981">
    <property type="term" value="F:DNA-binding transcription factor activity, RNA polymerase II-specific"/>
    <property type="evidence" value="ECO:0007669"/>
    <property type="project" value="InterPro"/>
</dbReference>
<feature type="compositionally biased region" description="Polar residues" evidence="4">
    <location>
        <begin position="127"/>
        <end position="137"/>
    </location>
</feature>
<dbReference type="Proteomes" id="UP000754883">
    <property type="component" value="Unassembled WGS sequence"/>
</dbReference>
<comment type="subcellular location">
    <subcellularLocation>
        <location evidence="1">Nucleus</location>
    </subcellularLocation>
</comment>
<dbReference type="SUPFAM" id="SSF57701">
    <property type="entry name" value="Zn2/Cys6 DNA-binding domain"/>
    <property type="match status" value="1"/>
</dbReference>
<evidence type="ECO:0000256" key="3">
    <source>
        <dbReference type="ARBA" id="ARBA00023242"/>
    </source>
</evidence>
<protein>
    <recommendedName>
        <fullName evidence="5">Zn(2)-C6 fungal-type domain-containing protein</fullName>
    </recommendedName>
</protein>
<name>A0A9N9Y345_9HYPO</name>
<gene>
    <name evidence="6" type="ORF">CBYS24578_00015390</name>
</gene>
<dbReference type="SMART" id="SM00066">
    <property type="entry name" value="GAL4"/>
    <property type="match status" value="1"/>
</dbReference>
<dbReference type="GO" id="GO:0005634">
    <property type="term" value="C:nucleus"/>
    <property type="evidence" value="ECO:0007669"/>
    <property type="project" value="UniProtKB-SubCell"/>
</dbReference>
<dbReference type="Pfam" id="PF04082">
    <property type="entry name" value="Fungal_trans"/>
    <property type="match status" value="1"/>
</dbReference>
<dbReference type="GO" id="GO:0006351">
    <property type="term" value="P:DNA-templated transcription"/>
    <property type="evidence" value="ECO:0007669"/>
    <property type="project" value="InterPro"/>
</dbReference>
<accession>A0A9N9Y345</accession>
<dbReference type="OrthoDB" id="2269373at2759"/>
<evidence type="ECO:0000256" key="4">
    <source>
        <dbReference type="SAM" id="MobiDB-lite"/>
    </source>
</evidence>
<keyword evidence="2" id="KW-0479">Metal-binding</keyword>
<evidence type="ECO:0000256" key="2">
    <source>
        <dbReference type="ARBA" id="ARBA00022723"/>
    </source>
</evidence>
<dbReference type="CDD" id="cd00067">
    <property type="entry name" value="GAL4"/>
    <property type="match status" value="1"/>
</dbReference>
<feature type="non-terminal residue" evidence="6">
    <location>
        <position position="1"/>
    </location>
</feature>
<dbReference type="InterPro" id="IPR001138">
    <property type="entry name" value="Zn2Cys6_DnaBD"/>
</dbReference>
<keyword evidence="3" id="KW-0539">Nucleus</keyword>
<dbReference type="GO" id="GO:0008270">
    <property type="term" value="F:zinc ion binding"/>
    <property type="evidence" value="ECO:0007669"/>
    <property type="project" value="InterPro"/>
</dbReference>
<dbReference type="GO" id="GO:0003677">
    <property type="term" value="F:DNA binding"/>
    <property type="evidence" value="ECO:0007669"/>
    <property type="project" value="InterPro"/>
</dbReference>
<keyword evidence="7" id="KW-1185">Reference proteome</keyword>
<dbReference type="PANTHER" id="PTHR31001">
    <property type="entry name" value="UNCHARACTERIZED TRANSCRIPTIONAL REGULATORY PROTEIN"/>
    <property type="match status" value="1"/>
</dbReference>
<dbReference type="PROSITE" id="PS50048">
    <property type="entry name" value="ZN2_CY6_FUNGAL_2"/>
    <property type="match status" value="1"/>
</dbReference>
<dbReference type="SMART" id="SM00906">
    <property type="entry name" value="Fungal_trans"/>
    <property type="match status" value="1"/>
</dbReference>
<proteinExistence type="predicted"/>
<dbReference type="PANTHER" id="PTHR31001:SF85">
    <property type="entry name" value="ZN(II)2CYS6 TRANSCRIPTION FACTOR (EUROFUNG)"/>
    <property type="match status" value="1"/>
</dbReference>